<dbReference type="AlphaFoldDB" id="A0A6I3KHI9"/>
<dbReference type="InterPro" id="IPR006274">
    <property type="entry name" value="CarbamoylP_synth_ssu"/>
</dbReference>
<dbReference type="PRINTS" id="PR00099">
    <property type="entry name" value="CPSGATASE"/>
</dbReference>
<name>A0A6I3KHI9_9HYPH</name>
<organism evidence="15 16">
    <name type="scientific">Hyphomicrobium album</name>
    <dbReference type="NCBI Taxonomy" id="2665159"/>
    <lineage>
        <taxon>Bacteria</taxon>
        <taxon>Pseudomonadati</taxon>
        <taxon>Pseudomonadota</taxon>
        <taxon>Alphaproteobacteria</taxon>
        <taxon>Hyphomicrobiales</taxon>
        <taxon>Hyphomicrobiaceae</taxon>
        <taxon>Hyphomicrobium</taxon>
    </lineage>
</organism>
<dbReference type="FunFam" id="3.50.30.20:FF:000001">
    <property type="entry name" value="Carbamoyl-phosphate synthase small chain"/>
    <property type="match status" value="1"/>
</dbReference>
<evidence type="ECO:0000256" key="3">
    <source>
        <dbReference type="ARBA" id="ARBA00007800"/>
    </source>
</evidence>
<comment type="catalytic activity">
    <reaction evidence="10 12">
        <text>hydrogencarbonate + L-glutamine + 2 ATP + H2O = carbamoyl phosphate + L-glutamate + 2 ADP + phosphate + 2 H(+)</text>
        <dbReference type="Rhea" id="RHEA:18633"/>
        <dbReference type="ChEBI" id="CHEBI:15377"/>
        <dbReference type="ChEBI" id="CHEBI:15378"/>
        <dbReference type="ChEBI" id="CHEBI:17544"/>
        <dbReference type="ChEBI" id="CHEBI:29985"/>
        <dbReference type="ChEBI" id="CHEBI:30616"/>
        <dbReference type="ChEBI" id="CHEBI:43474"/>
        <dbReference type="ChEBI" id="CHEBI:58228"/>
        <dbReference type="ChEBI" id="CHEBI:58359"/>
        <dbReference type="ChEBI" id="CHEBI:456216"/>
        <dbReference type="EC" id="6.3.5.5"/>
    </reaction>
</comment>
<evidence type="ECO:0000256" key="4">
    <source>
        <dbReference type="ARBA" id="ARBA00022571"/>
    </source>
</evidence>
<dbReference type="SUPFAM" id="SSF52021">
    <property type="entry name" value="Carbamoyl phosphate synthetase, small subunit N-terminal domain"/>
    <property type="match status" value="1"/>
</dbReference>
<dbReference type="Pfam" id="PF00988">
    <property type="entry name" value="CPSase_sm_chain"/>
    <property type="match status" value="1"/>
</dbReference>
<evidence type="ECO:0000256" key="8">
    <source>
        <dbReference type="ARBA" id="ARBA00022962"/>
    </source>
</evidence>
<dbReference type="PRINTS" id="PR00097">
    <property type="entry name" value="ANTSNTHASEII"/>
</dbReference>
<evidence type="ECO:0000259" key="14">
    <source>
        <dbReference type="SMART" id="SM01097"/>
    </source>
</evidence>
<feature type="binding site" evidence="12">
    <location>
        <position position="352"/>
    </location>
    <ligand>
        <name>L-glutamine</name>
        <dbReference type="ChEBI" id="CHEBI:58359"/>
    </ligand>
</feature>
<evidence type="ECO:0000313" key="15">
    <source>
        <dbReference type="EMBL" id="MTD93157.1"/>
    </source>
</evidence>
<dbReference type="EMBL" id="WMBQ01000001">
    <property type="protein sequence ID" value="MTD93157.1"/>
    <property type="molecule type" value="Genomic_DNA"/>
</dbReference>
<comment type="function">
    <text evidence="12">Small subunit of the glutamine-dependent carbamoyl phosphate synthetase (CPSase). CPSase catalyzes the formation of carbamoyl phosphate from the ammonia moiety of glutamine, carbonate, and phosphate donated by ATP, constituting the first step of 2 biosynthetic pathways, one leading to arginine and/or urea and the other to pyrimidine nucleotides. The small subunit (glutamine amidotransferase) binds and cleaves glutamine to supply the large subunit with the substrate ammonia.</text>
</comment>
<keyword evidence="6 12" id="KW-0547">Nucleotide-binding</keyword>
<feature type="binding site" evidence="12">
    <location>
        <position position="278"/>
    </location>
    <ligand>
        <name>L-glutamine</name>
        <dbReference type="ChEBI" id="CHEBI:58359"/>
    </ligand>
</feature>
<sequence length="418" mass="44841">MASFSIIALAPRHARPPEPPLTTTPADTPPPWADAPLTARLVLADGTVISGIGLGATGSAVGEVCFNTAMTGYQEILTDPSYAGQIITFTFPHIGNVGANIEDTETSNLAARSGVRGAVLRAPITGPSSYRSAEHLNKWLKARGIIAIAGIDTRALTARIRELGMPNGVIAHEPSGKFDIDKLKAEAAAWPGLDGMDLVPDVTSGQSYTWDEMRWVWGKGYERRENAPYHVVAVDYGLKRNILRCLASAGCKVTVVPATTTAEDILERKPDGVFLSNGPGDPAATGKYAVPEIQKLVSSGLPVFGICLGHQMLALALGAKTHKMRQGHHGANHPVKDHTTAKVEITSMNHGFTVDRSTLPGEVEETHVSLFDGTNCGLQLKDKPVFSVQYHPEASPGPQDSHYLFERFVEMMRRQKAG</sequence>
<dbReference type="GO" id="GO:0044205">
    <property type="term" value="P:'de novo' UMP biosynthetic process"/>
    <property type="evidence" value="ECO:0007669"/>
    <property type="project" value="UniProtKB-UniRule"/>
</dbReference>
<dbReference type="GO" id="GO:0004088">
    <property type="term" value="F:carbamoyl-phosphate synthase (glutamine-hydrolyzing) activity"/>
    <property type="evidence" value="ECO:0007669"/>
    <property type="project" value="UniProtKB-UniRule"/>
</dbReference>
<keyword evidence="5 12" id="KW-0436">Ligase</keyword>
<dbReference type="PRINTS" id="PR00096">
    <property type="entry name" value="GATASE"/>
</dbReference>
<dbReference type="PROSITE" id="PS51273">
    <property type="entry name" value="GATASE_TYPE_1"/>
    <property type="match status" value="1"/>
</dbReference>
<feature type="domain" description="Carbamoyl-phosphate synthase small subunit N-terminal" evidence="14">
    <location>
        <begin position="37"/>
        <end position="171"/>
    </location>
</feature>
<dbReference type="GO" id="GO:0006541">
    <property type="term" value="P:glutamine metabolic process"/>
    <property type="evidence" value="ECO:0007669"/>
    <property type="project" value="InterPro"/>
</dbReference>
<dbReference type="InterPro" id="IPR002474">
    <property type="entry name" value="CarbamoylP_synth_ssu_N"/>
</dbReference>
<dbReference type="NCBIfam" id="TIGR01368">
    <property type="entry name" value="CPSaseIIsmall"/>
    <property type="match status" value="1"/>
</dbReference>
<dbReference type="InterPro" id="IPR050472">
    <property type="entry name" value="Anth_synth/Amidotransfase"/>
</dbReference>
<keyword evidence="8 12" id="KW-0315">Glutamine amidotransferase</keyword>
<evidence type="ECO:0000256" key="5">
    <source>
        <dbReference type="ARBA" id="ARBA00022598"/>
    </source>
</evidence>
<dbReference type="InterPro" id="IPR035686">
    <property type="entry name" value="CPSase_GATase1"/>
</dbReference>
<keyword evidence="7 12" id="KW-0067">ATP-binding</keyword>
<keyword evidence="16" id="KW-1185">Reference proteome</keyword>
<comment type="catalytic activity">
    <reaction evidence="11 12">
        <text>L-glutamine + H2O = L-glutamate + NH4(+)</text>
        <dbReference type="Rhea" id="RHEA:15889"/>
        <dbReference type="ChEBI" id="CHEBI:15377"/>
        <dbReference type="ChEBI" id="CHEBI:28938"/>
        <dbReference type="ChEBI" id="CHEBI:29985"/>
        <dbReference type="ChEBI" id="CHEBI:58359"/>
    </reaction>
</comment>
<comment type="caution">
    <text evidence="15">The sequence shown here is derived from an EMBL/GenBank/DDBJ whole genome shotgun (WGS) entry which is preliminary data.</text>
</comment>
<feature type="compositionally biased region" description="Pro residues" evidence="13">
    <location>
        <begin position="17"/>
        <end position="32"/>
    </location>
</feature>
<evidence type="ECO:0000256" key="13">
    <source>
        <dbReference type="SAM" id="MobiDB-lite"/>
    </source>
</evidence>
<evidence type="ECO:0000256" key="12">
    <source>
        <dbReference type="HAMAP-Rule" id="MF_01209"/>
    </source>
</evidence>
<comment type="similarity">
    <text evidence="3 12">Belongs to the CarA family.</text>
</comment>
<keyword evidence="12" id="KW-0028">Amino-acid biosynthesis</keyword>
<evidence type="ECO:0000313" key="16">
    <source>
        <dbReference type="Proteomes" id="UP000440694"/>
    </source>
</evidence>
<gene>
    <name evidence="12 15" type="primary">carA</name>
    <name evidence="15" type="ORF">GIW81_02275</name>
</gene>
<dbReference type="UniPathway" id="UPA00070">
    <property type="reaction ID" value="UER00115"/>
</dbReference>
<dbReference type="InterPro" id="IPR017926">
    <property type="entry name" value="GATASE"/>
</dbReference>
<dbReference type="HAMAP" id="MF_01209">
    <property type="entry name" value="CPSase_S_chain"/>
    <property type="match status" value="1"/>
</dbReference>
<dbReference type="InterPro" id="IPR036480">
    <property type="entry name" value="CarbP_synth_ssu_N_sf"/>
</dbReference>
<dbReference type="Proteomes" id="UP000440694">
    <property type="component" value="Unassembled WGS sequence"/>
</dbReference>
<dbReference type="GO" id="GO:0006526">
    <property type="term" value="P:L-arginine biosynthetic process"/>
    <property type="evidence" value="ECO:0007669"/>
    <property type="project" value="UniProtKB-UniRule"/>
</dbReference>
<dbReference type="Gene3D" id="3.50.30.20">
    <property type="entry name" value="Carbamoyl-phosphate synthase small subunit, N-terminal domain"/>
    <property type="match status" value="1"/>
</dbReference>
<evidence type="ECO:0000256" key="2">
    <source>
        <dbReference type="ARBA" id="ARBA00005077"/>
    </source>
</evidence>
<reference evidence="15 16" key="1">
    <citation type="submission" date="2019-11" db="EMBL/GenBank/DDBJ databases">
        <title>Identification of a novel strain.</title>
        <authorList>
            <person name="Xu Q."/>
            <person name="Wang G."/>
        </authorList>
    </citation>
    <scope>NUCLEOTIDE SEQUENCE [LARGE SCALE GENOMIC DNA]</scope>
    <source>
        <strain evidence="16">xq</strain>
    </source>
</reference>
<dbReference type="EC" id="6.3.5.5" evidence="12"/>
<feature type="region of interest" description="Disordered" evidence="13">
    <location>
        <begin position="13"/>
        <end position="32"/>
    </location>
</feature>
<keyword evidence="4 12" id="KW-0055">Arginine biosynthesis</keyword>
<dbReference type="CDD" id="cd01744">
    <property type="entry name" value="GATase1_CPSase"/>
    <property type="match status" value="1"/>
</dbReference>
<dbReference type="GO" id="GO:0005524">
    <property type="term" value="F:ATP binding"/>
    <property type="evidence" value="ECO:0007669"/>
    <property type="project" value="UniProtKB-UniRule"/>
</dbReference>
<feature type="region of interest" description="CPSase" evidence="12">
    <location>
        <begin position="1"/>
        <end position="229"/>
    </location>
</feature>
<comment type="pathway">
    <text evidence="2 12">Amino-acid biosynthesis; L-arginine biosynthesis; carbamoyl phosphate from bicarbonate: step 1/1.</text>
</comment>
<comment type="subunit">
    <text evidence="12">Composed of two chains; the small (or glutamine) chain promotes the hydrolysis of glutamine to ammonia, which is used by the large (or ammonia) chain to synthesize carbamoyl phosphate. Tetramer of heterodimers (alpha,beta)4.</text>
</comment>
<dbReference type="Gene3D" id="3.40.50.880">
    <property type="match status" value="1"/>
</dbReference>
<feature type="binding site" evidence="12">
    <location>
        <position position="280"/>
    </location>
    <ligand>
        <name>L-glutamine</name>
        <dbReference type="ChEBI" id="CHEBI:58359"/>
    </ligand>
</feature>
<keyword evidence="9 12" id="KW-0665">Pyrimidine biosynthesis</keyword>
<dbReference type="PANTHER" id="PTHR43418:SF7">
    <property type="entry name" value="CARBAMOYL-PHOSPHATE SYNTHASE SMALL CHAIN"/>
    <property type="match status" value="1"/>
</dbReference>
<dbReference type="PANTHER" id="PTHR43418">
    <property type="entry name" value="MULTIFUNCTIONAL TRYPTOPHAN BIOSYNTHESIS PROTEIN-RELATED"/>
    <property type="match status" value="1"/>
</dbReference>
<feature type="binding site" evidence="12">
    <location>
        <position position="308"/>
    </location>
    <ligand>
        <name>L-glutamine</name>
        <dbReference type="ChEBI" id="CHEBI:58359"/>
    </ligand>
</feature>
<feature type="binding site" evidence="12">
    <location>
        <position position="349"/>
    </location>
    <ligand>
        <name>L-glutamine</name>
        <dbReference type="ChEBI" id="CHEBI:58359"/>
    </ligand>
</feature>
<accession>A0A6I3KHI9</accession>
<feature type="binding site" evidence="12">
    <location>
        <position position="351"/>
    </location>
    <ligand>
        <name>L-glutamine</name>
        <dbReference type="ChEBI" id="CHEBI:58359"/>
    </ligand>
</feature>
<dbReference type="SMART" id="SM01097">
    <property type="entry name" value="CPSase_sm_chain"/>
    <property type="match status" value="1"/>
</dbReference>
<proteinExistence type="inferred from homology"/>
<evidence type="ECO:0000256" key="10">
    <source>
        <dbReference type="ARBA" id="ARBA00048816"/>
    </source>
</evidence>
<evidence type="ECO:0000256" key="6">
    <source>
        <dbReference type="ARBA" id="ARBA00022741"/>
    </source>
</evidence>
<protein>
    <recommendedName>
        <fullName evidence="12">Carbamoyl phosphate synthase small chain</fullName>
        <ecNumber evidence="12">6.3.5.5</ecNumber>
    </recommendedName>
    <alternativeName>
        <fullName evidence="12">Carbamoyl phosphate synthetase glutamine chain</fullName>
    </alternativeName>
</protein>
<feature type="active site" description="Nucleophile" evidence="12">
    <location>
        <position position="307"/>
    </location>
</feature>
<feature type="binding site" evidence="12">
    <location>
        <position position="311"/>
    </location>
    <ligand>
        <name>L-glutamine</name>
        <dbReference type="ChEBI" id="CHEBI:58359"/>
    </ligand>
</feature>
<evidence type="ECO:0000256" key="7">
    <source>
        <dbReference type="ARBA" id="ARBA00022840"/>
    </source>
</evidence>
<dbReference type="GO" id="GO:0006207">
    <property type="term" value="P:'de novo' pyrimidine nucleobase biosynthetic process"/>
    <property type="evidence" value="ECO:0007669"/>
    <property type="project" value="InterPro"/>
</dbReference>
<comment type="pathway">
    <text evidence="1 12">Pyrimidine metabolism; UMP biosynthesis via de novo pathway; (S)-dihydroorotate from bicarbonate: step 1/3.</text>
</comment>
<feature type="binding site" evidence="12">
    <location>
        <position position="81"/>
    </location>
    <ligand>
        <name>L-glutamine</name>
        <dbReference type="ChEBI" id="CHEBI:58359"/>
    </ligand>
</feature>
<dbReference type="SUPFAM" id="SSF52317">
    <property type="entry name" value="Class I glutamine amidotransferase-like"/>
    <property type="match status" value="1"/>
</dbReference>
<dbReference type="InterPro" id="IPR029062">
    <property type="entry name" value="Class_I_gatase-like"/>
</dbReference>
<feature type="active site" evidence="12">
    <location>
        <position position="393"/>
    </location>
</feature>
<evidence type="ECO:0000256" key="1">
    <source>
        <dbReference type="ARBA" id="ARBA00004812"/>
    </source>
</evidence>
<feature type="active site" evidence="12">
    <location>
        <position position="391"/>
    </location>
</feature>
<evidence type="ECO:0000256" key="9">
    <source>
        <dbReference type="ARBA" id="ARBA00022975"/>
    </source>
</evidence>
<evidence type="ECO:0000256" key="11">
    <source>
        <dbReference type="ARBA" id="ARBA00049285"/>
    </source>
</evidence>
<dbReference type="UniPathway" id="UPA00068">
    <property type="reaction ID" value="UER00171"/>
</dbReference>
<dbReference type="NCBIfam" id="NF009475">
    <property type="entry name" value="PRK12838.1"/>
    <property type="match status" value="1"/>
</dbReference>
<dbReference type="Pfam" id="PF00117">
    <property type="entry name" value="GATase"/>
    <property type="match status" value="1"/>
</dbReference>